<gene>
    <name evidence="2" type="ORF">Scep_025386</name>
</gene>
<protein>
    <submittedName>
        <fullName evidence="2">Uncharacterized protein</fullName>
    </submittedName>
</protein>
<keyword evidence="3" id="KW-1185">Reference proteome</keyword>
<evidence type="ECO:0000313" key="2">
    <source>
        <dbReference type="EMBL" id="KAK9093917.1"/>
    </source>
</evidence>
<dbReference type="Proteomes" id="UP001419268">
    <property type="component" value="Unassembled WGS sequence"/>
</dbReference>
<accession>A0AAP0ENE0</accession>
<dbReference type="AlphaFoldDB" id="A0AAP0ENE0"/>
<feature type="region of interest" description="Disordered" evidence="1">
    <location>
        <begin position="20"/>
        <end position="50"/>
    </location>
</feature>
<dbReference type="EMBL" id="JBBNAG010000011">
    <property type="protein sequence ID" value="KAK9093917.1"/>
    <property type="molecule type" value="Genomic_DNA"/>
</dbReference>
<evidence type="ECO:0000256" key="1">
    <source>
        <dbReference type="SAM" id="MobiDB-lite"/>
    </source>
</evidence>
<organism evidence="2 3">
    <name type="scientific">Stephania cephalantha</name>
    <dbReference type="NCBI Taxonomy" id="152367"/>
    <lineage>
        <taxon>Eukaryota</taxon>
        <taxon>Viridiplantae</taxon>
        <taxon>Streptophyta</taxon>
        <taxon>Embryophyta</taxon>
        <taxon>Tracheophyta</taxon>
        <taxon>Spermatophyta</taxon>
        <taxon>Magnoliopsida</taxon>
        <taxon>Ranunculales</taxon>
        <taxon>Menispermaceae</taxon>
        <taxon>Menispermoideae</taxon>
        <taxon>Cissampelideae</taxon>
        <taxon>Stephania</taxon>
    </lineage>
</organism>
<reference evidence="2 3" key="1">
    <citation type="submission" date="2024-01" db="EMBL/GenBank/DDBJ databases">
        <title>Genome assemblies of Stephania.</title>
        <authorList>
            <person name="Yang L."/>
        </authorList>
    </citation>
    <scope>NUCLEOTIDE SEQUENCE [LARGE SCALE GENOMIC DNA]</scope>
    <source>
        <strain evidence="2">JXDWG</strain>
        <tissue evidence="2">Leaf</tissue>
    </source>
</reference>
<proteinExistence type="predicted"/>
<sequence length="50" mass="5656">MEKTILPLYIYNGSNPTNHFDKELGHPTSKLEPQSHGHISLAKRRSILAD</sequence>
<comment type="caution">
    <text evidence="2">The sequence shown here is derived from an EMBL/GenBank/DDBJ whole genome shotgun (WGS) entry which is preliminary data.</text>
</comment>
<name>A0AAP0ENE0_9MAGN</name>
<evidence type="ECO:0000313" key="3">
    <source>
        <dbReference type="Proteomes" id="UP001419268"/>
    </source>
</evidence>
<feature type="compositionally biased region" description="Basic residues" evidence="1">
    <location>
        <begin position="41"/>
        <end position="50"/>
    </location>
</feature>